<evidence type="ECO:0000313" key="2">
    <source>
        <dbReference type="Proteomes" id="UP000265520"/>
    </source>
</evidence>
<evidence type="ECO:0000313" key="1">
    <source>
        <dbReference type="EMBL" id="MCI53563.1"/>
    </source>
</evidence>
<keyword evidence="1" id="KW-0808">Transferase</keyword>
<keyword evidence="1" id="KW-0489">Methyltransferase</keyword>
<dbReference type="GO" id="GO:0032259">
    <property type="term" value="P:methylation"/>
    <property type="evidence" value="ECO:0007669"/>
    <property type="project" value="UniProtKB-KW"/>
</dbReference>
<feature type="non-terminal residue" evidence="1">
    <location>
        <position position="1"/>
    </location>
</feature>
<dbReference type="Gene3D" id="3.40.50.150">
    <property type="entry name" value="Vaccinia Virus protein VP39"/>
    <property type="match status" value="1"/>
</dbReference>
<reference evidence="1 2" key="1">
    <citation type="journal article" date="2018" name="Front. Plant Sci.">
        <title>Red Clover (Trifolium pratense) and Zigzag Clover (T. medium) - A Picture of Genomic Similarities and Differences.</title>
        <authorList>
            <person name="Dluhosova J."/>
            <person name="Istvanek J."/>
            <person name="Nedelnik J."/>
            <person name="Repkova J."/>
        </authorList>
    </citation>
    <scope>NUCLEOTIDE SEQUENCE [LARGE SCALE GENOMIC DNA]</scope>
    <source>
        <strain evidence="2">cv. 10/8</strain>
        <tissue evidence="1">Leaf</tissue>
    </source>
</reference>
<dbReference type="SUPFAM" id="SSF53335">
    <property type="entry name" value="S-adenosyl-L-methionine-dependent methyltransferases"/>
    <property type="match status" value="1"/>
</dbReference>
<comment type="caution">
    <text evidence="1">The sequence shown here is derived from an EMBL/GenBank/DDBJ whole genome shotgun (WGS) entry which is preliminary data.</text>
</comment>
<dbReference type="GO" id="GO:0008168">
    <property type="term" value="F:methyltransferase activity"/>
    <property type="evidence" value="ECO:0007669"/>
    <property type="project" value="UniProtKB-KW"/>
</dbReference>
<dbReference type="AlphaFoldDB" id="A0A392SXM2"/>
<protein>
    <submittedName>
        <fullName evidence="1">Putative arginine N-methyltransferase</fullName>
    </submittedName>
</protein>
<name>A0A392SXM2_9FABA</name>
<accession>A0A392SXM2</accession>
<keyword evidence="2" id="KW-1185">Reference proteome</keyword>
<feature type="non-terminal residue" evidence="1">
    <location>
        <position position="65"/>
    </location>
</feature>
<dbReference type="EMBL" id="LXQA010465092">
    <property type="protein sequence ID" value="MCI53563.1"/>
    <property type="molecule type" value="Genomic_DNA"/>
</dbReference>
<organism evidence="1 2">
    <name type="scientific">Trifolium medium</name>
    <dbReference type="NCBI Taxonomy" id="97028"/>
    <lineage>
        <taxon>Eukaryota</taxon>
        <taxon>Viridiplantae</taxon>
        <taxon>Streptophyta</taxon>
        <taxon>Embryophyta</taxon>
        <taxon>Tracheophyta</taxon>
        <taxon>Spermatophyta</taxon>
        <taxon>Magnoliopsida</taxon>
        <taxon>eudicotyledons</taxon>
        <taxon>Gunneridae</taxon>
        <taxon>Pentapetalae</taxon>
        <taxon>rosids</taxon>
        <taxon>fabids</taxon>
        <taxon>Fabales</taxon>
        <taxon>Fabaceae</taxon>
        <taxon>Papilionoideae</taxon>
        <taxon>50 kb inversion clade</taxon>
        <taxon>NPAAA clade</taxon>
        <taxon>Hologalegina</taxon>
        <taxon>IRL clade</taxon>
        <taxon>Trifolieae</taxon>
        <taxon>Trifolium</taxon>
    </lineage>
</organism>
<proteinExistence type="predicted"/>
<dbReference type="InterPro" id="IPR029063">
    <property type="entry name" value="SAM-dependent_MTases_sf"/>
</dbReference>
<dbReference type="Proteomes" id="UP000265520">
    <property type="component" value="Unassembled WGS sequence"/>
</dbReference>
<sequence length="65" mass="6744">AGASRVIAVEASAKMAAVATQVAKNNGLLLSKSETRVNGNNKGVVEVVNGMVEEIDKIVEIQPHS</sequence>